<evidence type="ECO:0000259" key="2">
    <source>
        <dbReference type="PROSITE" id="PS50188"/>
    </source>
</evidence>
<feature type="region of interest" description="Disordered" evidence="1">
    <location>
        <begin position="1"/>
        <end position="23"/>
    </location>
</feature>
<evidence type="ECO:0000313" key="3">
    <source>
        <dbReference type="EMBL" id="KAI6651213.1"/>
    </source>
</evidence>
<dbReference type="Gene3D" id="2.60.120.920">
    <property type="match status" value="1"/>
</dbReference>
<dbReference type="Proteomes" id="UP001165289">
    <property type="component" value="Unassembled WGS sequence"/>
</dbReference>
<proteinExistence type="predicted"/>
<keyword evidence="4" id="KW-1185">Reference proteome</keyword>
<name>A0AAV7JQQ7_9METZ</name>
<dbReference type="InterPro" id="IPR003877">
    <property type="entry name" value="SPRY_dom"/>
</dbReference>
<dbReference type="AlphaFoldDB" id="A0AAV7JQQ7"/>
<feature type="compositionally biased region" description="Low complexity" evidence="1">
    <location>
        <begin position="1"/>
        <end position="19"/>
    </location>
</feature>
<gene>
    <name evidence="3" type="ORF">LOD99_5360</name>
</gene>
<dbReference type="SUPFAM" id="SSF49899">
    <property type="entry name" value="Concanavalin A-like lectins/glucanases"/>
    <property type="match status" value="1"/>
</dbReference>
<sequence>MGNSCFSSSNSVPLSNSSNFKRKKSKNIPATGVILPDYSFHSAKYSEEKTRLKDWTIGRSDIIVIPSLLFLSSKVISQYILNTTAIDSLPIFQLLKDCITYHLYPIIDRNFIQENVELLNNGRTLRYRGRGYSTSILFIPKDRGFSVGRYSWLIKIEKSRVPGWMQIGVVNKERKQSFLKTIWDGNPHPFRKGEMAQRNNGNFHSGIKPEDGCLNSGSIFSGGYTTGDVISVQLDMKDGEIFWFKNGEKYGSPMIINGNELFPSISLDSPLEEVSLLALYSQNNPF</sequence>
<dbReference type="InterPro" id="IPR001870">
    <property type="entry name" value="B30.2/SPRY"/>
</dbReference>
<dbReference type="EMBL" id="JAKMXF010000306">
    <property type="protein sequence ID" value="KAI6651213.1"/>
    <property type="molecule type" value="Genomic_DNA"/>
</dbReference>
<dbReference type="PROSITE" id="PS50188">
    <property type="entry name" value="B302_SPRY"/>
    <property type="match status" value="1"/>
</dbReference>
<accession>A0AAV7JQQ7</accession>
<evidence type="ECO:0000256" key="1">
    <source>
        <dbReference type="SAM" id="MobiDB-lite"/>
    </source>
</evidence>
<protein>
    <recommendedName>
        <fullName evidence="2">B30.2/SPRY domain-containing protein</fullName>
    </recommendedName>
</protein>
<dbReference type="InterPro" id="IPR043136">
    <property type="entry name" value="B30.2/SPRY_sf"/>
</dbReference>
<comment type="caution">
    <text evidence="3">The sequence shown here is derived from an EMBL/GenBank/DDBJ whole genome shotgun (WGS) entry which is preliminary data.</text>
</comment>
<dbReference type="InterPro" id="IPR013320">
    <property type="entry name" value="ConA-like_dom_sf"/>
</dbReference>
<reference evidence="3 4" key="1">
    <citation type="journal article" date="2023" name="BMC Biol.">
        <title>The compact genome of the sponge Oopsacas minuta (Hexactinellida) is lacking key metazoan core genes.</title>
        <authorList>
            <person name="Santini S."/>
            <person name="Schenkelaars Q."/>
            <person name="Jourda C."/>
            <person name="Duchesne M."/>
            <person name="Belahbib H."/>
            <person name="Rocher C."/>
            <person name="Selva M."/>
            <person name="Riesgo A."/>
            <person name="Vervoort M."/>
            <person name="Leys S.P."/>
            <person name="Kodjabachian L."/>
            <person name="Le Bivic A."/>
            <person name="Borchiellini C."/>
            <person name="Claverie J.M."/>
            <person name="Renard E."/>
        </authorList>
    </citation>
    <scope>NUCLEOTIDE SEQUENCE [LARGE SCALE GENOMIC DNA]</scope>
    <source>
        <strain evidence="3">SPO-2</strain>
    </source>
</reference>
<dbReference type="Pfam" id="PF00622">
    <property type="entry name" value="SPRY"/>
    <property type="match status" value="1"/>
</dbReference>
<dbReference type="CDD" id="cd11709">
    <property type="entry name" value="SPRY"/>
    <property type="match status" value="1"/>
</dbReference>
<organism evidence="3 4">
    <name type="scientific">Oopsacas minuta</name>
    <dbReference type="NCBI Taxonomy" id="111878"/>
    <lineage>
        <taxon>Eukaryota</taxon>
        <taxon>Metazoa</taxon>
        <taxon>Porifera</taxon>
        <taxon>Hexactinellida</taxon>
        <taxon>Hexasterophora</taxon>
        <taxon>Lyssacinosida</taxon>
        <taxon>Leucopsacidae</taxon>
        <taxon>Oopsacas</taxon>
    </lineage>
</organism>
<evidence type="ECO:0000313" key="4">
    <source>
        <dbReference type="Proteomes" id="UP001165289"/>
    </source>
</evidence>
<feature type="domain" description="B30.2/SPRY" evidence="2">
    <location>
        <begin position="85"/>
        <end position="283"/>
    </location>
</feature>